<dbReference type="STRING" id="112234.SAMN05421768_106329"/>
<protein>
    <submittedName>
        <fullName evidence="2">Uncharacterized protein</fullName>
    </submittedName>
</protein>
<reference evidence="2 3" key="1">
    <citation type="submission" date="2017-01" db="EMBL/GenBank/DDBJ databases">
        <authorList>
            <person name="Mah S.A."/>
            <person name="Swanson W.J."/>
            <person name="Moy G.W."/>
            <person name="Vacquier V.D."/>
        </authorList>
    </citation>
    <scope>NUCLEOTIDE SEQUENCE [LARGE SCALE GENOMIC DNA]</scope>
    <source>
        <strain evidence="2 3">DSM 16927</strain>
    </source>
</reference>
<dbReference type="EMBL" id="CP033926">
    <property type="protein sequence ID" value="AZA98264.1"/>
    <property type="molecule type" value="Genomic_DNA"/>
</dbReference>
<gene>
    <name evidence="1" type="ORF">EG359_01000</name>
    <name evidence="2" type="ORF">SAMN05421768_106329</name>
</gene>
<evidence type="ECO:0000313" key="2">
    <source>
        <dbReference type="EMBL" id="SIS39913.1"/>
    </source>
</evidence>
<dbReference type="RefSeq" id="WP_076355883.1">
    <property type="nucleotide sequence ID" value="NZ_CP033926.1"/>
</dbReference>
<dbReference type="Proteomes" id="UP000279541">
    <property type="component" value="Chromosome"/>
</dbReference>
<dbReference type="EMBL" id="FTNZ01000006">
    <property type="protein sequence ID" value="SIS39913.1"/>
    <property type="molecule type" value="Genomic_DNA"/>
</dbReference>
<dbReference type="Proteomes" id="UP000186106">
    <property type="component" value="Unassembled WGS sequence"/>
</dbReference>
<evidence type="ECO:0000313" key="1">
    <source>
        <dbReference type="EMBL" id="AZA98264.1"/>
    </source>
</evidence>
<dbReference type="AlphaFoldDB" id="A0A1N7IS48"/>
<sequence length="156" mass="18769">MILAVSQLFAQSKVTDLPYLESNGLNRNAEYSWKIKIDENKPLILSNKKAYYKELVFIDEHNAIIIEYYPVNNEKISTFVNLQYPLFEKKVNEVEYVTKQKYIKRQRFIVLINKMDKNERIFKAEEDEYEIWSLIDTKSKEKYIQNKHINYQKDGN</sequence>
<accession>A0A1N7IS48</accession>
<evidence type="ECO:0000313" key="4">
    <source>
        <dbReference type="Proteomes" id="UP000279541"/>
    </source>
</evidence>
<keyword evidence="4" id="KW-1185">Reference proteome</keyword>
<name>A0A1N7IS48_9FLAO</name>
<organism evidence="2 3">
    <name type="scientific">Chryseobacterium joostei</name>
    <dbReference type="NCBI Taxonomy" id="112234"/>
    <lineage>
        <taxon>Bacteria</taxon>
        <taxon>Pseudomonadati</taxon>
        <taxon>Bacteroidota</taxon>
        <taxon>Flavobacteriia</taxon>
        <taxon>Flavobacteriales</taxon>
        <taxon>Weeksellaceae</taxon>
        <taxon>Chryseobacterium group</taxon>
        <taxon>Chryseobacterium</taxon>
    </lineage>
</organism>
<dbReference type="KEGG" id="cjt:EG359_01000"/>
<reference evidence="1 4" key="2">
    <citation type="submission" date="2018-11" db="EMBL/GenBank/DDBJ databases">
        <title>Proposal to divide the Flavobacteriaceae and reorganize its genera based on Amino Acid Identity values calculated from whole genome sequences.</title>
        <authorList>
            <person name="Nicholson A.C."/>
            <person name="Gulvik C.A."/>
            <person name="Whitney A.M."/>
            <person name="Humrighouse B.W."/>
            <person name="Bell M."/>
            <person name="Holmes B."/>
            <person name="Steigerwalt A.G."/>
            <person name="Villarma A."/>
            <person name="Sheth M."/>
            <person name="Batra D."/>
            <person name="Pryor J."/>
            <person name="Bernardet J.-F."/>
            <person name="Hugo C."/>
            <person name="Kampfer P."/>
            <person name="Newman J."/>
            <person name="McQuiston J.R."/>
        </authorList>
    </citation>
    <scope>NUCLEOTIDE SEQUENCE [LARGE SCALE GENOMIC DNA]</scope>
    <source>
        <strain evidence="1 4">DSM 16927</strain>
    </source>
</reference>
<evidence type="ECO:0000313" key="3">
    <source>
        <dbReference type="Proteomes" id="UP000186106"/>
    </source>
</evidence>
<proteinExistence type="predicted"/>